<evidence type="ECO:0000313" key="2">
    <source>
        <dbReference type="Proteomes" id="UP001608902"/>
    </source>
</evidence>
<organism evidence="1 2">
    <name type="scientific">Gnathostoma spinigerum</name>
    <dbReference type="NCBI Taxonomy" id="75299"/>
    <lineage>
        <taxon>Eukaryota</taxon>
        <taxon>Metazoa</taxon>
        <taxon>Ecdysozoa</taxon>
        <taxon>Nematoda</taxon>
        <taxon>Chromadorea</taxon>
        <taxon>Rhabditida</taxon>
        <taxon>Spirurina</taxon>
        <taxon>Gnathostomatomorpha</taxon>
        <taxon>Gnathostomatoidea</taxon>
        <taxon>Gnathostomatidae</taxon>
        <taxon>Gnathostoma</taxon>
    </lineage>
</organism>
<dbReference type="AlphaFoldDB" id="A0ABD6E8G8"/>
<protein>
    <submittedName>
        <fullName evidence="1">Uncharacterized protein</fullName>
    </submittedName>
</protein>
<name>A0ABD6E8G8_9BILA</name>
<dbReference type="EMBL" id="JBGFUD010001495">
    <property type="protein sequence ID" value="MFH4976364.1"/>
    <property type="molecule type" value="Genomic_DNA"/>
</dbReference>
<reference evidence="1 2" key="1">
    <citation type="submission" date="2024-08" db="EMBL/GenBank/DDBJ databases">
        <title>Gnathostoma spinigerum genome.</title>
        <authorList>
            <person name="Gonzalez-Bertolin B."/>
            <person name="Monzon S."/>
            <person name="Zaballos A."/>
            <person name="Jimenez P."/>
            <person name="Dekumyoy P."/>
            <person name="Varona S."/>
            <person name="Cuesta I."/>
            <person name="Sumanam S."/>
            <person name="Adisakwattana P."/>
            <person name="Gasser R.B."/>
            <person name="Hernandez-Gonzalez A."/>
            <person name="Young N.D."/>
            <person name="Perteguer M.J."/>
        </authorList>
    </citation>
    <scope>NUCLEOTIDE SEQUENCE [LARGE SCALE GENOMIC DNA]</scope>
    <source>
        <strain evidence="1">AL3</strain>
        <tissue evidence="1">Liver</tissue>
    </source>
</reference>
<gene>
    <name evidence="1" type="ORF">AB6A40_003073</name>
</gene>
<keyword evidence="2" id="KW-1185">Reference proteome</keyword>
<dbReference type="Proteomes" id="UP001608902">
    <property type="component" value="Unassembled WGS sequence"/>
</dbReference>
<sequence>MICLYTLIKRITTSNQPLKIPCATVQLNNNESSSDDYHILNYQYLSTRFRMKGWQLRGTSDKTISLSMFE</sequence>
<proteinExistence type="predicted"/>
<comment type="caution">
    <text evidence="1">The sequence shown here is derived from an EMBL/GenBank/DDBJ whole genome shotgun (WGS) entry which is preliminary data.</text>
</comment>
<accession>A0ABD6E8G8</accession>
<evidence type="ECO:0000313" key="1">
    <source>
        <dbReference type="EMBL" id="MFH4976364.1"/>
    </source>
</evidence>